<feature type="chain" id="PRO_5027106376" description="Venom allergen-1" evidence="6">
    <location>
        <begin position="19"/>
        <end position="256"/>
    </location>
</feature>
<dbReference type="InterPro" id="IPR001283">
    <property type="entry name" value="CRISP-related"/>
</dbReference>
<dbReference type="Proteomes" id="UP000504634">
    <property type="component" value="Unplaced"/>
</dbReference>
<dbReference type="SUPFAM" id="SSF55797">
    <property type="entry name" value="PR-1-like"/>
    <property type="match status" value="1"/>
</dbReference>
<dbReference type="GeneID" id="115628050"/>
<name>A0A6J2TWC8_DROLE</name>
<feature type="domain" description="SCP" evidence="7">
    <location>
        <begin position="58"/>
        <end position="218"/>
    </location>
</feature>
<keyword evidence="3" id="KW-0964">Secreted</keyword>
<comment type="similarity">
    <text evidence="2">Belongs to the CRISP family.</text>
</comment>
<dbReference type="FunFam" id="3.40.33.10:FF:000007">
    <property type="entry name" value="Venom allergen"/>
    <property type="match status" value="1"/>
</dbReference>
<dbReference type="SMART" id="SM00198">
    <property type="entry name" value="SCP"/>
    <property type="match status" value="1"/>
</dbReference>
<protein>
    <recommendedName>
        <fullName evidence="5">Venom allergen-1</fullName>
    </recommendedName>
</protein>
<accession>A0A6J2TWC8</accession>
<keyword evidence="8" id="KW-1185">Reference proteome</keyword>
<comment type="subcellular location">
    <subcellularLocation>
        <location evidence="1">Secreted</location>
    </subcellularLocation>
</comment>
<dbReference type="CDD" id="cd05380">
    <property type="entry name" value="CAP_euk"/>
    <property type="match status" value="1"/>
</dbReference>
<gene>
    <name evidence="9" type="primary">LOC115628050</name>
</gene>
<dbReference type="InterPro" id="IPR035940">
    <property type="entry name" value="CAP_sf"/>
</dbReference>
<dbReference type="InterPro" id="IPR034763">
    <property type="entry name" value="P14a_insect"/>
</dbReference>
<reference evidence="9" key="1">
    <citation type="submission" date="2025-08" db="UniProtKB">
        <authorList>
            <consortium name="RefSeq"/>
        </authorList>
    </citation>
    <scope>IDENTIFICATION</scope>
    <source>
        <strain evidence="9">11010-0011.00</strain>
        <tissue evidence="9">Whole body</tissue>
    </source>
</reference>
<evidence type="ECO:0000256" key="5">
    <source>
        <dbReference type="ARBA" id="ARBA00068306"/>
    </source>
</evidence>
<evidence type="ECO:0000256" key="4">
    <source>
        <dbReference type="ARBA" id="ARBA00022729"/>
    </source>
</evidence>
<evidence type="ECO:0000256" key="2">
    <source>
        <dbReference type="ARBA" id="ARBA00009923"/>
    </source>
</evidence>
<evidence type="ECO:0000256" key="3">
    <source>
        <dbReference type="ARBA" id="ARBA00022525"/>
    </source>
</evidence>
<dbReference type="InterPro" id="IPR014044">
    <property type="entry name" value="CAP_dom"/>
</dbReference>
<feature type="signal peptide" evidence="6">
    <location>
        <begin position="1"/>
        <end position="18"/>
    </location>
</feature>
<evidence type="ECO:0000313" key="8">
    <source>
        <dbReference type="Proteomes" id="UP000504634"/>
    </source>
</evidence>
<dbReference type="OrthoDB" id="414826at2759"/>
<dbReference type="AlphaFoldDB" id="A0A6J2TWC8"/>
<keyword evidence="4 6" id="KW-0732">Signal</keyword>
<evidence type="ECO:0000256" key="1">
    <source>
        <dbReference type="ARBA" id="ARBA00004613"/>
    </source>
</evidence>
<evidence type="ECO:0000259" key="7">
    <source>
        <dbReference type="SMART" id="SM00198"/>
    </source>
</evidence>
<dbReference type="PIRSF" id="PIRSF038921">
    <property type="entry name" value="P14a"/>
    <property type="match status" value="1"/>
</dbReference>
<dbReference type="Pfam" id="PF00188">
    <property type="entry name" value="CAP"/>
    <property type="match status" value="1"/>
</dbReference>
<sequence>MRIILTITLVLLLDSCQAQDYCNAKLCPNKRKHIACKNKGSFASTCPEDAKLLSIDADNQNLLLQLHNNLRHKLAGGYGKVRLTACRMATMQWSPELARLAELNVKQCEMAHDGCRGTARFQYAGQNIYQARYSRGPFPKVDNLLRTGFQNWVSEESKTEKDQLKSYPRYNSGPAIGHFTVIANERNVAVGCALAKYRKGSWTTFLMTCNYAVTNMVDYPVYSDCKKPATKCKTGTNPNYSALCSVREKVDYNFQD</sequence>
<organism evidence="8 9">
    <name type="scientific">Drosophila lebanonensis</name>
    <name type="common">Fruit fly</name>
    <name type="synonym">Scaptodrosophila lebanonensis</name>
    <dbReference type="NCBI Taxonomy" id="7225"/>
    <lineage>
        <taxon>Eukaryota</taxon>
        <taxon>Metazoa</taxon>
        <taxon>Ecdysozoa</taxon>
        <taxon>Arthropoda</taxon>
        <taxon>Hexapoda</taxon>
        <taxon>Insecta</taxon>
        <taxon>Pterygota</taxon>
        <taxon>Neoptera</taxon>
        <taxon>Endopterygota</taxon>
        <taxon>Diptera</taxon>
        <taxon>Brachycera</taxon>
        <taxon>Muscomorpha</taxon>
        <taxon>Ephydroidea</taxon>
        <taxon>Drosophilidae</taxon>
        <taxon>Scaptodrosophila</taxon>
    </lineage>
</organism>
<dbReference type="GO" id="GO:0005576">
    <property type="term" value="C:extracellular region"/>
    <property type="evidence" value="ECO:0007669"/>
    <property type="project" value="UniProtKB-SubCell"/>
</dbReference>
<dbReference type="PANTHER" id="PTHR10334">
    <property type="entry name" value="CYSTEINE-RICH SECRETORY PROTEIN-RELATED"/>
    <property type="match status" value="1"/>
</dbReference>
<dbReference type="Gene3D" id="3.40.33.10">
    <property type="entry name" value="CAP"/>
    <property type="match status" value="1"/>
</dbReference>
<evidence type="ECO:0000256" key="6">
    <source>
        <dbReference type="SAM" id="SignalP"/>
    </source>
</evidence>
<proteinExistence type="inferred from homology"/>
<evidence type="ECO:0000313" key="9">
    <source>
        <dbReference type="RefSeq" id="XP_030379855.1"/>
    </source>
</evidence>
<dbReference type="RefSeq" id="XP_030379855.1">
    <property type="nucleotide sequence ID" value="XM_030523995.1"/>
</dbReference>